<protein>
    <submittedName>
        <fullName evidence="2">Uncharacterized protein</fullName>
    </submittedName>
</protein>
<sequence length="104" mass="12242">MIYVKVPWAEDEIHSDDPEWLYYEVDEATDVVHRIVEMIDDGRAIRNSIKLAEREGPDCREPKFRSLVHGLFLNNPETPEPLTPSSREEFEKMWNSATDKPWPE</sequence>
<gene>
    <name evidence="2" type="ORF">GP644_02835</name>
</gene>
<comment type="caution">
    <text evidence="2">The sequence shown here is derived from an EMBL/GenBank/DDBJ whole genome shotgun (WGS) entry which is preliminary data.</text>
</comment>
<organism evidence="2 3">
    <name type="scientific">Parasedimentitalea maritima</name>
    <dbReference type="NCBI Taxonomy" id="2578117"/>
    <lineage>
        <taxon>Bacteria</taxon>
        <taxon>Pseudomonadati</taxon>
        <taxon>Pseudomonadota</taxon>
        <taxon>Alphaproteobacteria</taxon>
        <taxon>Rhodobacterales</taxon>
        <taxon>Paracoccaceae</taxon>
        <taxon>Parasedimentitalea</taxon>
    </lineage>
</organism>
<evidence type="ECO:0000256" key="1">
    <source>
        <dbReference type="SAM" id="MobiDB-lite"/>
    </source>
</evidence>
<dbReference type="AlphaFoldDB" id="A0A6A4RLC9"/>
<feature type="region of interest" description="Disordered" evidence="1">
    <location>
        <begin position="75"/>
        <end position="104"/>
    </location>
</feature>
<reference evidence="2 3" key="1">
    <citation type="submission" date="2019-12" db="EMBL/GenBank/DDBJ databases">
        <authorList>
            <person name="Zhang Y.-J."/>
        </authorList>
    </citation>
    <scope>NUCLEOTIDE SEQUENCE [LARGE SCALE GENOMIC DNA]</scope>
    <source>
        <strain evidence="2 3">H18S-6</strain>
    </source>
</reference>
<proteinExistence type="predicted"/>
<dbReference type="RefSeq" id="WP_158976867.1">
    <property type="nucleotide sequence ID" value="NZ_WSFO01000001.1"/>
</dbReference>
<name>A0A6A4RLC9_9RHOB</name>
<evidence type="ECO:0000313" key="3">
    <source>
        <dbReference type="Proteomes" id="UP000441586"/>
    </source>
</evidence>
<dbReference type="EMBL" id="WSFO01000001">
    <property type="protein sequence ID" value="KAE9632725.1"/>
    <property type="molecule type" value="Genomic_DNA"/>
</dbReference>
<dbReference type="Proteomes" id="UP000441586">
    <property type="component" value="Unassembled WGS sequence"/>
</dbReference>
<evidence type="ECO:0000313" key="2">
    <source>
        <dbReference type="EMBL" id="KAE9632725.1"/>
    </source>
</evidence>
<accession>A0A6A4RLC9</accession>